<dbReference type="InterPro" id="IPR000847">
    <property type="entry name" value="LysR_HTH_N"/>
</dbReference>
<dbReference type="Pfam" id="PF03466">
    <property type="entry name" value="LysR_substrate"/>
    <property type="match status" value="1"/>
</dbReference>
<keyword evidence="4" id="KW-0804">Transcription</keyword>
<dbReference type="Pfam" id="PF00126">
    <property type="entry name" value="HTH_1"/>
    <property type="match status" value="1"/>
</dbReference>
<dbReference type="Gene3D" id="1.10.10.10">
    <property type="entry name" value="Winged helix-like DNA-binding domain superfamily/Winged helix DNA-binding domain"/>
    <property type="match status" value="1"/>
</dbReference>
<dbReference type="InterPro" id="IPR036390">
    <property type="entry name" value="WH_DNA-bd_sf"/>
</dbReference>
<keyword evidence="7" id="KW-1185">Reference proteome</keyword>
<feature type="domain" description="HTH lysR-type" evidence="5">
    <location>
        <begin position="21"/>
        <end position="78"/>
    </location>
</feature>
<organism evidence="6 7">
    <name type="scientific">Sphingomonas echinoides</name>
    <dbReference type="NCBI Taxonomy" id="59803"/>
    <lineage>
        <taxon>Bacteria</taxon>
        <taxon>Pseudomonadati</taxon>
        <taxon>Pseudomonadota</taxon>
        <taxon>Alphaproteobacteria</taxon>
        <taxon>Sphingomonadales</taxon>
        <taxon>Sphingomonadaceae</taxon>
        <taxon>Sphingomonas</taxon>
    </lineage>
</organism>
<evidence type="ECO:0000256" key="2">
    <source>
        <dbReference type="ARBA" id="ARBA00023015"/>
    </source>
</evidence>
<accession>A0ABU4PPE7</accession>
<proteinExistence type="inferred from homology"/>
<dbReference type="InterPro" id="IPR005119">
    <property type="entry name" value="LysR_subst-bd"/>
</dbReference>
<comment type="caution">
    <text evidence="6">The sequence shown here is derived from an EMBL/GenBank/DDBJ whole genome shotgun (WGS) entry which is preliminary data.</text>
</comment>
<protein>
    <submittedName>
        <fullName evidence="6">LysR family transcriptional regulator</fullName>
    </submittedName>
</protein>
<evidence type="ECO:0000313" key="6">
    <source>
        <dbReference type="EMBL" id="MDX5983835.1"/>
    </source>
</evidence>
<dbReference type="Proteomes" id="UP001279660">
    <property type="component" value="Unassembled WGS sequence"/>
</dbReference>
<reference evidence="6 7" key="1">
    <citation type="submission" date="2023-11" db="EMBL/GenBank/DDBJ databases">
        <title>MicrobeMod: A computational toolkit for identifying prokaryotic methylation and restriction-modification with nanopore sequencing.</title>
        <authorList>
            <person name="Crits-Christoph A."/>
            <person name="Kang S.C."/>
            <person name="Lee H."/>
            <person name="Ostrov N."/>
        </authorList>
    </citation>
    <scope>NUCLEOTIDE SEQUENCE [LARGE SCALE GENOMIC DNA]</scope>
    <source>
        <strain evidence="6 7">ATCC 14820</strain>
    </source>
</reference>
<dbReference type="SUPFAM" id="SSF46785">
    <property type="entry name" value="Winged helix' DNA-binding domain"/>
    <property type="match status" value="1"/>
</dbReference>
<dbReference type="EMBL" id="JAWXXV010000001">
    <property type="protein sequence ID" value="MDX5983835.1"/>
    <property type="molecule type" value="Genomic_DNA"/>
</dbReference>
<evidence type="ECO:0000313" key="7">
    <source>
        <dbReference type="Proteomes" id="UP001279660"/>
    </source>
</evidence>
<dbReference type="RefSeq" id="WP_245535541.1">
    <property type="nucleotide sequence ID" value="NZ_JAWXXV010000001.1"/>
</dbReference>
<dbReference type="PANTHER" id="PTHR30537">
    <property type="entry name" value="HTH-TYPE TRANSCRIPTIONAL REGULATOR"/>
    <property type="match status" value="1"/>
</dbReference>
<dbReference type="InterPro" id="IPR036388">
    <property type="entry name" value="WH-like_DNA-bd_sf"/>
</dbReference>
<comment type="similarity">
    <text evidence="1">Belongs to the LysR transcriptional regulatory family.</text>
</comment>
<dbReference type="InterPro" id="IPR058163">
    <property type="entry name" value="LysR-type_TF_proteobact-type"/>
</dbReference>
<evidence type="ECO:0000256" key="4">
    <source>
        <dbReference type="ARBA" id="ARBA00023163"/>
    </source>
</evidence>
<keyword evidence="3" id="KW-0238">DNA-binding</keyword>
<dbReference type="SUPFAM" id="SSF53850">
    <property type="entry name" value="Periplasmic binding protein-like II"/>
    <property type="match status" value="1"/>
</dbReference>
<dbReference type="PANTHER" id="PTHR30537:SF26">
    <property type="entry name" value="GLYCINE CLEAVAGE SYSTEM TRANSCRIPTIONAL ACTIVATOR"/>
    <property type="match status" value="1"/>
</dbReference>
<dbReference type="Gene3D" id="3.40.190.10">
    <property type="entry name" value="Periplasmic binding protein-like II"/>
    <property type="match status" value="2"/>
</dbReference>
<evidence type="ECO:0000256" key="3">
    <source>
        <dbReference type="ARBA" id="ARBA00023125"/>
    </source>
</evidence>
<evidence type="ECO:0000259" key="5">
    <source>
        <dbReference type="PROSITE" id="PS50931"/>
    </source>
</evidence>
<keyword evidence="2" id="KW-0805">Transcription regulation</keyword>
<gene>
    <name evidence="6" type="ORF">SIL82_06140</name>
</gene>
<dbReference type="PROSITE" id="PS50931">
    <property type="entry name" value="HTH_LYSR"/>
    <property type="match status" value="1"/>
</dbReference>
<dbReference type="PRINTS" id="PR00039">
    <property type="entry name" value="HTHLYSR"/>
</dbReference>
<sequence length="324" mass="35190">MSPASRGISIARTTPVNRRWLPLNALRAFDAVGQRLSFTAGAQALNVSQSAVSRHVISLEELLGHKLFDRSGQALVLTEAGKVLLPEVGKAFDRLEQTMNAICANPAASRPIRIHIPPTLLQQVVMPMIQAFHAEHPDVRIDISSSHAVGLPSTETDMAIVFDRPNIDDRVTDLLWMVRVAPVCAPQTAERHKGKTLEQFLADAPLLHVKLEGQPRGLLWSAYANQCRIALDSDRGLAFDANALAVSYAMQSDGVALADIDMFAPEIAAGQLVIPYDAVINDGFGYYLKLRADDLADPTISMVRSWLIAHFAARGHAAHEAGLS</sequence>
<evidence type="ECO:0000256" key="1">
    <source>
        <dbReference type="ARBA" id="ARBA00009437"/>
    </source>
</evidence>
<name>A0ABU4PPE7_9SPHN</name>